<accession>A0ABV0RQG2</accession>
<dbReference type="InterPro" id="IPR023393">
    <property type="entry name" value="START-like_dom_sf"/>
</dbReference>
<reference evidence="1 2" key="1">
    <citation type="submission" date="2021-06" db="EMBL/GenBank/DDBJ databases">
        <authorList>
            <person name="Palmer J.M."/>
        </authorList>
    </citation>
    <scope>NUCLEOTIDE SEQUENCE [LARGE SCALE GENOMIC DNA]</scope>
    <source>
        <strain evidence="1 2">XC_2019</strain>
        <tissue evidence="1">Muscle</tissue>
    </source>
</reference>
<organism evidence="1 2">
    <name type="scientific">Xenoophorus captivus</name>
    <dbReference type="NCBI Taxonomy" id="1517983"/>
    <lineage>
        <taxon>Eukaryota</taxon>
        <taxon>Metazoa</taxon>
        <taxon>Chordata</taxon>
        <taxon>Craniata</taxon>
        <taxon>Vertebrata</taxon>
        <taxon>Euteleostomi</taxon>
        <taxon>Actinopterygii</taxon>
        <taxon>Neopterygii</taxon>
        <taxon>Teleostei</taxon>
        <taxon>Neoteleostei</taxon>
        <taxon>Acanthomorphata</taxon>
        <taxon>Ovalentaria</taxon>
        <taxon>Atherinomorphae</taxon>
        <taxon>Cyprinodontiformes</taxon>
        <taxon>Goodeidae</taxon>
        <taxon>Xenoophorus</taxon>
    </lineage>
</organism>
<dbReference type="PANTHER" id="PTHR19308:SF39">
    <property type="entry name" value="PHOSPHATIDYLCHOLINE TRANSFER PROTEIN"/>
    <property type="match status" value="1"/>
</dbReference>
<dbReference type="Proteomes" id="UP001434883">
    <property type="component" value="Unassembled WGS sequence"/>
</dbReference>
<comment type="caution">
    <text evidence="1">The sequence shown here is derived from an EMBL/GenBank/DDBJ whole genome shotgun (WGS) entry which is preliminary data.</text>
</comment>
<proteinExistence type="predicted"/>
<dbReference type="Gene3D" id="3.30.530.20">
    <property type="match status" value="2"/>
</dbReference>
<keyword evidence="2" id="KW-1185">Reference proteome</keyword>
<evidence type="ECO:0000313" key="1">
    <source>
        <dbReference type="EMBL" id="MEQ2209783.1"/>
    </source>
</evidence>
<dbReference type="PANTHER" id="PTHR19308">
    <property type="entry name" value="PHOSPHATIDYLCHOLINE TRANSFER PROTEIN"/>
    <property type="match status" value="1"/>
</dbReference>
<evidence type="ECO:0000313" key="2">
    <source>
        <dbReference type="Proteomes" id="UP001434883"/>
    </source>
</evidence>
<dbReference type="EMBL" id="JAHRIN010051824">
    <property type="protein sequence ID" value="MEQ2209783.1"/>
    <property type="molecule type" value="Genomic_DNA"/>
</dbReference>
<dbReference type="SUPFAM" id="SSF55961">
    <property type="entry name" value="Bet v1-like"/>
    <property type="match status" value="1"/>
</dbReference>
<evidence type="ECO:0008006" key="3">
    <source>
        <dbReference type="Google" id="ProtNLM"/>
    </source>
</evidence>
<sequence length="152" mass="17609">MSLQFRDEEFQRAWKELDEPQLDGGWELFTETMGVQIHRLYDKETGLYEYKVFGALGGCTPELCADVYMDLMYRKHWDGYVKVDHIPQLLKPQYVYIRERRDVDVDGRKIWVILARSSAETACAEKKGVLRVKDYKQSVAMESDGASGTKGD</sequence>
<gene>
    <name evidence="1" type="ORF">XENOCAPTIV_003965</name>
</gene>
<name>A0ABV0RQG2_9TELE</name>
<dbReference type="InterPro" id="IPR051213">
    <property type="entry name" value="START_lipid_transfer"/>
</dbReference>
<protein>
    <recommendedName>
        <fullName evidence="3">START domain-containing protein</fullName>
    </recommendedName>
</protein>